<evidence type="ECO:0000259" key="5">
    <source>
        <dbReference type="Pfam" id="PF00501"/>
    </source>
</evidence>
<accession>A0A6A4ZKV2</accession>
<organism evidence="7">
    <name type="scientific">Aphanomyces stellatus</name>
    <dbReference type="NCBI Taxonomy" id="120398"/>
    <lineage>
        <taxon>Eukaryota</taxon>
        <taxon>Sar</taxon>
        <taxon>Stramenopiles</taxon>
        <taxon>Oomycota</taxon>
        <taxon>Saprolegniomycetes</taxon>
        <taxon>Saprolegniales</taxon>
        <taxon>Verrucalvaceae</taxon>
        <taxon>Aphanomyces</taxon>
    </lineage>
</organism>
<dbReference type="GO" id="GO:0005737">
    <property type="term" value="C:cytoplasm"/>
    <property type="evidence" value="ECO:0007669"/>
    <property type="project" value="TreeGrafter"/>
</dbReference>
<dbReference type="Gene3D" id="3.30.300.30">
    <property type="match status" value="1"/>
</dbReference>
<dbReference type="GO" id="GO:0016874">
    <property type="term" value="F:ligase activity"/>
    <property type="evidence" value="ECO:0007669"/>
    <property type="project" value="UniProtKB-KW"/>
</dbReference>
<dbReference type="InterPro" id="IPR025110">
    <property type="entry name" value="AMP-bd_C"/>
</dbReference>
<evidence type="ECO:0000313" key="7">
    <source>
        <dbReference type="EMBL" id="KAF0712190.1"/>
    </source>
</evidence>
<feature type="domain" description="AMP-dependent synthetase/ligase" evidence="5">
    <location>
        <begin position="2"/>
        <end position="172"/>
    </location>
</feature>
<gene>
    <name evidence="7" type="ORF">As57867_004890</name>
</gene>
<evidence type="ECO:0008006" key="8">
    <source>
        <dbReference type="Google" id="ProtNLM"/>
    </source>
</evidence>
<name>A0A6A4ZKV2_9STRA</name>
<evidence type="ECO:0000256" key="1">
    <source>
        <dbReference type="ARBA" id="ARBA00022450"/>
    </source>
</evidence>
<dbReference type="PANTHER" id="PTHR45527">
    <property type="entry name" value="NONRIBOSOMAL PEPTIDE SYNTHETASE"/>
    <property type="match status" value="1"/>
</dbReference>
<dbReference type="EMBL" id="VJMH01001380">
    <property type="protein sequence ID" value="KAF0712190.1"/>
    <property type="molecule type" value="Genomic_DNA"/>
</dbReference>
<dbReference type="InterPro" id="IPR042099">
    <property type="entry name" value="ANL_N_sf"/>
</dbReference>
<feature type="non-terminal residue" evidence="7">
    <location>
        <position position="300"/>
    </location>
</feature>
<evidence type="ECO:0000259" key="6">
    <source>
        <dbReference type="Pfam" id="PF13193"/>
    </source>
</evidence>
<dbReference type="SUPFAM" id="SSF56801">
    <property type="entry name" value="Acetyl-CoA synthetase-like"/>
    <property type="match status" value="1"/>
</dbReference>
<proteinExistence type="inferred from homology"/>
<dbReference type="InterPro" id="IPR045851">
    <property type="entry name" value="AMP-bd_C_sf"/>
</dbReference>
<feature type="domain" description="AMP-binding enzyme C-terminal" evidence="6">
    <location>
        <begin position="232"/>
        <end position="300"/>
    </location>
</feature>
<reference evidence="7" key="1">
    <citation type="submission" date="2019-06" db="EMBL/GenBank/DDBJ databases">
        <title>Genomics analysis of Aphanomyces spp. identifies a new class of oomycete effector associated with host adaptation.</title>
        <authorList>
            <person name="Gaulin E."/>
        </authorList>
    </citation>
    <scope>NUCLEOTIDE SEQUENCE</scope>
    <source>
        <strain evidence="7">CBS 578.67</strain>
    </source>
</reference>
<protein>
    <recommendedName>
        <fullName evidence="8">AMP-dependent synthetase/ligase domain-containing protein</fullName>
    </recommendedName>
</protein>
<dbReference type="AlphaFoldDB" id="A0A6A4ZKV2"/>
<dbReference type="GO" id="GO:0043041">
    <property type="term" value="P:amino acid activation for nonribosomal peptide biosynthetic process"/>
    <property type="evidence" value="ECO:0007669"/>
    <property type="project" value="TreeGrafter"/>
</dbReference>
<evidence type="ECO:0000256" key="2">
    <source>
        <dbReference type="ARBA" id="ARBA00022553"/>
    </source>
</evidence>
<dbReference type="GO" id="GO:0031177">
    <property type="term" value="F:phosphopantetheine binding"/>
    <property type="evidence" value="ECO:0007669"/>
    <property type="project" value="TreeGrafter"/>
</dbReference>
<evidence type="ECO:0000256" key="4">
    <source>
        <dbReference type="ARBA" id="ARBA00029454"/>
    </source>
</evidence>
<dbReference type="Pfam" id="PF00501">
    <property type="entry name" value="AMP-binding"/>
    <property type="match status" value="1"/>
</dbReference>
<dbReference type="GO" id="GO:0044550">
    <property type="term" value="P:secondary metabolite biosynthetic process"/>
    <property type="evidence" value="ECO:0007669"/>
    <property type="project" value="TreeGrafter"/>
</dbReference>
<keyword evidence="2" id="KW-0597">Phosphoprotein</keyword>
<keyword evidence="3" id="KW-0436">Ligase</keyword>
<dbReference type="Gene3D" id="3.40.50.12780">
    <property type="entry name" value="N-terminal domain of ligase-like"/>
    <property type="match status" value="1"/>
</dbReference>
<evidence type="ECO:0000256" key="3">
    <source>
        <dbReference type="ARBA" id="ARBA00022598"/>
    </source>
</evidence>
<dbReference type="OrthoDB" id="2962993at2759"/>
<keyword evidence="1" id="KW-0596">Phosphopantetheine</keyword>
<dbReference type="Pfam" id="PF13193">
    <property type="entry name" value="AMP-binding_C"/>
    <property type="match status" value="1"/>
</dbReference>
<dbReference type="PANTHER" id="PTHR45527:SF11">
    <property type="entry name" value="NONRIBOSOMAL PEPTIDE SYNTHETASE 5"/>
    <property type="match status" value="1"/>
</dbReference>
<comment type="similarity">
    <text evidence="4">Belongs to the NRP synthetase family.</text>
</comment>
<sequence>VYTSGSTGNPKGIPVTHASAVNAVQSWSHEAGIRDGLRVLQFMAIGFDVCEWEIWGSLSHGSCLVLRGGDAFSAVSTVDVLICTPTGLHHLGEPEYFPDLKFVIVGGEVCSTSLKSKWANHVSFCNLYGPSECAILTHLSVLSPSQDVNIGSPIANVRSYILDNQQRFVPIGYINLPNQTAERFLPDPFVSGDQMMFRTGDLGRLLPNGKFEVLGRKDNQIKLKGYRIELDEVAGAMLQHPQVVTAAAIVKDKTHLVGYFTPANVNTEELIDVVASHLPVYMVPAVWVGLDVMPQNANGK</sequence>
<comment type="caution">
    <text evidence="7">The sequence shown here is derived from an EMBL/GenBank/DDBJ whole genome shotgun (WGS) entry which is preliminary data.</text>
</comment>
<dbReference type="InterPro" id="IPR000873">
    <property type="entry name" value="AMP-dep_synth/lig_dom"/>
</dbReference>
<feature type="non-terminal residue" evidence="7">
    <location>
        <position position="1"/>
    </location>
</feature>